<evidence type="ECO:0000259" key="1">
    <source>
        <dbReference type="Pfam" id="PF18931"/>
    </source>
</evidence>
<dbReference type="EMBL" id="AP019377">
    <property type="protein sequence ID" value="BBH94150.1"/>
    <property type="molecule type" value="Genomic_DNA"/>
</dbReference>
<dbReference type="AlphaFoldDB" id="A0A455T2T4"/>
<accession>A0A455T2T4</accession>
<dbReference type="InterPro" id="IPR043735">
    <property type="entry name" value="DUF5680"/>
</dbReference>
<feature type="domain" description="DUF5680" evidence="1">
    <location>
        <begin position="53"/>
        <end position="161"/>
    </location>
</feature>
<name>A0A455T2T4_9CHLR</name>
<organism evidence="2">
    <name type="scientific">Thermogemmatispora argillosa</name>
    <dbReference type="NCBI Taxonomy" id="2045280"/>
    <lineage>
        <taxon>Bacteria</taxon>
        <taxon>Bacillati</taxon>
        <taxon>Chloroflexota</taxon>
        <taxon>Ktedonobacteria</taxon>
        <taxon>Thermogemmatisporales</taxon>
        <taxon>Thermogemmatisporaceae</taxon>
        <taxon>Thermogemmatispora</taxon>
    </lineage>
</organism>
<evidence type="ECO:0000313" key="2">
    <source>
        <dbReference type="EMBL" id="BBH94150.1"/>
    </source>
</evidence>
<sequence>MLIEPFEQEDFLAFLLEAKRHTYAALGDAASVRPLLPGSQQLEWHNGAWHYRDIYFGMAFFVGQEVVSWRGQPVWSMAYAGGVMGELADQEDQVAQVYVFLRRALRQVSAELPFRGPACWEEKEWRYVNQVEGHLQMFQGAEEIAKAGTVLYRLRYCGGFLR</sequence>
<reference evidence="2" key="1">
    <citation type="submission" date="2018-12" db="EMBL/GenBank/DDBJ databases">
        <title>Novel natural products biosynthetic potential of the class Ktedonobacteria.</title>
        <authorList>
            <person name="Zheng Y."/>
            <person name="Saitou A."/>
            <person name="Wang C.M."/>
            <person name="Toyoda A."/>
            <person name="Minakuchi Y."/>
            <person name="Sekiguchi Y."/>
            <person name="Ueda K."/>
            <person name="Takano H."/>
            <person name="Sakai Y."/>
            <person name="Yokota A."/>
            <person name="Yabe S."/>
        </authorList>
    </citation>
    <scope>NUCLEOTIDE SEQUENCE</scope>
    <source>
        <strain evidence="2">A3-2</strain>
    </source>
</reference>
<dbReference type="Pfam" id="PF18931">
    <property type="entry name" value="DUF5680"/>
    <property type="match status" value="1"/>
</dbReference>
<protein>
    <recommendedName>
        <fullName evidence="1">DUF5680 domain-containing protein</fullName>
    </recommendedName>
</protein>
<proteinExistence type="predicted"/>
<gene>
    <name evidence="2" type="ORF">KTA_23490</name>
</gene>